<sequence>MRLRPARRRDVPRLAGILGGWVQETVWMPKLHDAEEDRAHVAMLIDRFEVTAARDWRGAQGFLARDGGWVHSLYVAPRARGQGVGARLLEAAKARTGRLELWCFQANLDARRFYARHGFAEVEFTDGAENDEKLPDVRLVWERPEGGR</sequence>
<dbReference type="InterPro" id="IPR000182">
    <property type="entry name" value="GNAT_dom"/>
</dbReference>
<dbReference type="GO" id="GO:0016747">
    <property type="term" value="F:acyltransferase activity, transferring groups other than amino-acyl groups"/>
    <property type="evidence" value="ECO:0007669"/>
    <property type="project" value="InterPro"/>
</dbReference>
<dbReference type="InterPro" id="IPR016181">
    <property type="entry name" value="Acyl_CoA_acyltransferase"/>
</dbReference>
<evidence type="ECO:0000313" key="5">
    <source>
        <dbReference type="Proteomes" id="UP001220964"/>
    </source>
</evidence>
<dbReference type="Pfam" id="PF13508">
    <property type="entry name" value="Acetyltransf_7"/>
    <property type="match status" value="1"/>
</dbReference>
<dbReference type="PANTHER" id="PTHR43420:SF47">
    <property type="entry name" value="N-ACETYLTRANSFERASE DOMAIN-CONTAINING PROTEIN"/>
    <property type="match status" value="1"/>
</dbReference>
<dbReference type="InterPro" id="IPR050680">
    <property type="entry name" value="YpeA/RimI_acetyltransf"/>
</dbReference>
<name>A0AAE3T717_9RHOB</name>
<dbReference type="PROSITE" id="PS51186">
    <property type="entry name" value="GNAT"/>
    <property type="match status" value="1"/>
</dbReference>
<reference evidence="4" key="1">
    <citation type="submission" date="2023-03" db="EMBL/GenBank/DDBJ databases">
        <title>Multiphase analysis and comparison of six strains from genera Psychromarinibacter, Lutimaribacter, and Maritimibacter, including a novel species: Psychromarinibacter sediminicola sp. nov.</title>
        <authorList>
            <person name="Wang Y.-H."/>
            <person name="Ye M.-Q."/>
            <person name="Du Z.-J."/>
        </authorList>
    </citation>
    <scope>NUCLEOTIDE SEQUENCE</scope>
    <source>
        <strain evidence="4">C21-152</strain>
    </source>
</reference>
<dbReference type="EC" id="2.3.1.-" evidence="4"/>
<comment type="caution">
    <text evidence="4">The sequence shown here is derived from an EMBL/GenBank/DDBJ whole genome shotgun (WGS) entry which is preliminary data.</text>
</comment>
<keyword evidence="5" id="KW-1185">Reference proteome</keyword>
<evidence type="ECO:0000256" key="1">
    <source>
        <dbReference type="ARBA" id="ARBA00022679"/>
    </source>
</evidence>
<dbReference type="Gene3D" id="3.40.630.30">
    <property type="match status" value="1"/>
</dbReference>
<dbReference type="EMBL" id="JARGYC010000006">
    <property type="protein sequence ID" value="MDF0599857.1"/>
    <property type="molecule type" value="Genomic_DNA"/>
</dbReference>
<keyword evidence="1 4" id="KW-0808">Transferase</keyword>
<accession>A0AAE3T717</accession>
<evidence type="ECO:0000313" key="4">
    <source>
        <dbReference type="EMBL" id="MDF0599857.1"/>
    </source>
</evidence>
<dbReference type="Proteomes" id="UP001220964">
    <property type="component" value="Unassembled WGS sequence"/>
</dbReference>
<gene>
    <name evidence="4" type="ORF">P1J78_03835</name>
</gene>
<keyword evidence="2 4" id="KW-0012">Acyltransferase</keyword>
<dbReference type="SUPFAM" id="SSF55729">
    <property type="entry name" value="Acyl-CoA N-acyltransferases (Nat)"/>
    <property type="match status" value="1"/>
</dbReference>
<protein>
    <submittedName>
        <fullName evidence="4">GNAT family N-acetyltransferase</fullName>
        <ecNumber evidence="4">2.3.1.-</ecNumber>
    </submittedName>
</protein>
<dbReference type="CDD" id="cd04301">
    <property type="entry name" value="NAT_SF"/>
    <property type="match status" value="1"/>
</dbReference>
<dbReference type="PANTHER" id="PTHR43420">
    <property type="entry name" value="ACETYLTRANSFERASE"/>
    <property type="match status" value="1"/>
</dbReference>
<dbReference type="AlphaFoldDB" id="A0AAE3T717"/>
<organism evidence="4 5">
    <name type="scientific">Psychromarinibacter sediminicola</name>
    <dbReference type="NCBI Taxonomy" id="3033385"/>
    <lineage>
        <taxon>Bacteria</taxon>
        <taxon>Pseudomonadati</taxon>
        <taxon>Pseudomonadota</taxon>
        <taxon>Alphaproteobacteria</taxon>
        <taxon>Rhodobacterales</taxon>
        <taxon>Paracoccaceae</taxon>
        <taxon>Psychromarinibacter</taxon>
    </lineage>
</organism>
<evidence type="ECO:0000259" key="3">
    <source>
        <dbReference type="PROSITE" id="PS51186"/>
    </source>
</evidence>
<feature type="domain" description="N-acetyltransferase" evidence="3">
    <location>
        <begin position="1"/>
        <end position="144"/>
    </location>
</feature>
<proteinExistence type="predicted"/>
<evidence type="ECO:0000256" key="2">
    <source>
        <dbReference type="ARBA" id="ARBA00023315"/>
    </source>
</evidence>
<dbReference type="RefSeq" id="WP_275565999.1">
    <property type="nucleotide sequence ID" value="NZ_JARGYC010000006.1"/>
</dbReference>